<dbReference type="Pfam" id="PF01182">
    <property type="entry name" value="Glucosamine_iso"/>
    <property type="match status" value="1"/>
</dbReference>
<evidence type="ECO:0000256" key="2">
    <source>
        <dbReference type="ARBA" id="ARBA00023277"/>
    </source>
</evidence>
<evidence type="ECO:0000259" key="4">
    <source>
        <dbReference type="Pfam" id="PF01182"/>
    </source>
</evidence>
<evidence type="ECO:0000313" key="5">
    <source>
        <dbReference type="EMBL" id="WVX79394.1"/>
    </source>
</evidence>
<dbReference type="PANTHER" id="PTHR11280:SF5">
    <property type="entry name" value="GLUCOSAMINE-6-PHOSPHATE ISOMERASE"/>
    <property type="match status" value="1"/>
</dbReference>
<keyword evidence="6" id="KW-1185">Reference proteome</keyword>
<keyword evidence="2 3" id="KW-0119">Carbohydrate metabolism</keyword>
<dbReference type="RefSeq" id="WP_338448328.1">
    <property type="nucleotide sequence ID" value="NZ_CP137640.1"/>
</dbReference>
<sequence length="245" mass="27289">MKLIEAKDYEEMSAKAAEYLANKIHTSKKITLGLATGGTPEGTYRNLIEDYMQNDTSYRHVTTFNLDEYVGLAGDHPNSYRYFMNKKLFDHIDIQKSNTYVPRGNARDIKQECLDYEKLLEDKSGIDLQLLGIGSNGHIGFNEPGTPFDSKTHVVELTPSTREANARYFSSLEQVPTKAISMGIATIMKAREILLLVSGEKKSEALAQLLEGDITEKNPVSVLKKHLNVTIIADHAALAAKKVHC</sequence>
<comment type="caution">
    <text evidence="3">Lacks conserved residue(s) required for the propagation of feature annotation.</text>
</comment>
<comment type="catalytic activity">
    <reaction evidence="3">
        <text>alpha-D-glucosamine 6-phosphate + H2O = beta-D-fructose 6-phosphate + NH4(+)</text>
        <dbReference type="Rhea" id="RHEA:12172"/>
        <dbReference type="ChEBI" id="CHEBI:15377"/>
        <dbReference type="ChEBI" id="CHEBI:28938"/>
        <dbReference type="ChEBI" id="CHEBI:57634"/>
        <dbReference type="ChEBI" id="CHEBI:75989"/>
        <dbReference type="EC" id="3.5.99.6"/>
    </reaction>
</comment>
<dbReference type="PANTHER" id="PTHR11280">
    <property type="entry name" value="GLUCOSAMINE-6-PHOSPHATE ISOMERASE"/>
    <property type="match status" value="1"/>
</dbReference>
<dbReference type="CDD" id="cd01399">
    <property type="entry name" value="GlcN6P_deaminase"/>
    <property type="match status" value="1"/>
</dbReference>
<dbReference type="NCBIfam" id="TIGR00502">
    <property type="entry name" value="nagB"/>
    <property type="match status" value="1"/>
</dbReference>
<gene>
    <name evidence="3 5" type="primary">nagB</name>
    <name evidence="5" type="ORF">R4Z09_19045</name>
</gene>
<evidence type="ECO:0000313" key="6">
    <source>
        <dbReference type="Proteomes" id="UP001357223"/>
    </source>
</evidence>
<dbReference type="HAMAP" id="MF_01241">
    <property type="entry name" value="GlcN6P_deamin"/>
    <property type="match status" value="1"/>
</dbReference>
<proteinExistence type="inferred from homology"/>
<reference evidence="5 6" key="1">
    <citation type="submission" date="2023-10" db="EMBL/GenBank/DDBJ databases">
        <title>Niallia locisalis sp.nov. isolated from a salt pond sample.</title>
        <authorList>
            <person name="Li X.-J."/>
            <person name="Dong L."/>
        </authorList>
    </citation>
    <scope>NUCLEOTIDE SEQUENCE [LARGE SCALE GENOMIC DNA]</scope>
    <source>
        <strain evidence="5 6">DSM 29761</strain>
    </source>
</reference>
<dbReference type="GO" id="GO:0004342">
    <property type="term" value="F:glucosamine-6-phosphate deaminase activity"/>
    <property type="evidence" value="ECO:0007669"/>
    <property type="project" value="UniProtKB-EC"/>
</dbReference>
<feature type="active site" description="Proton acceptor; for ring-opening step" evidence="3">
    <location>
        <position position="138"/>
    </location>
</feature>
<comment type="similarity">
    <text evidence="3">Belongs to the glucosamine/galactosamine-6-phosphate isomerase family. NagB subfamily.</text>
</comment>
<dbReference type="SUPFAM" id="SSF100950">
    <property type="entry name" value="NagB/RpiA/CoA transferase-like"/>
    <property type="match status" value="1"/>
</dbReference>
<keyword evidence="1 3" id="KW-0378">Hydrolase</keyword>
<dbReference type="EC" id="3.5.99.6" evidence="3"/>
<dbReference type="Gene3D" id="3.40.50.1360">
    <property type="match status" value="1"/>
</dbReference>
<dbReference type="EMBL" id="CP137640">
    <property type="protein sequence ID" value="WVX79394.1"/>
    <property type="molecule type" value="Genomic_DNA"/>
</dbReference>
<feature type="domain" description="Glucosamine/galactosamine-6-phosphate isomerase" evidence="4">
    <location>
        <begin position="10"/>
        <end position="226"/>
    </location>
</feature>
<comment type="function">
    <text evidence="3">Catalyzes the reversible isomerization-deamination of glucosamine 6-phosphate (GlcN6P) to form fructose 6-phosphate (Fru6P) and ammonium ion.</text>
</comment>
<feature type="active site" description="For ring-opening step" evidence="3">
    <location>
        <position position="136"/>
    </location>
</feature>
<evidence type="ECO:0000256" key="1">
    <source>
        <dbReference type="ARBA" id="ARBA00022801"/>
    </source>
</evidence>
<evidence type="ECO:0000256" key="3">
    <source>
        <dbReference type="HAMAP-Rule" id="MF_01241"/>
    </source>
</evidence>
<feature type="active site" description="Proton acceptor; for enolization step" evidence="3">
    <location>
        <position position="67"/>
    </location>
</feature>
<comment type="pathway">
    <text evidence="3">Amino-sugar metabolism; N-acetylneuraminate degradation; D-fructose 6-phosphate from N-acetylneuraminate: step 5/5.</text>
</comment>
<dbReference type="InterPro" id="IPR037171">
    <property type="entry name" value="NagB/RpiA_transferase-like"/>
</dbReference>
<dbReference type="InterPro" id="IPR004547">
    <property type="entry name" value="Glucosamine6P_isomerase"/>
</dbReference>
<dbReference type="Proteomes" id="UP001357223">
    <property type="component" value="Chromosome"/>
</dbReference>
<organism evidence="5 6">
    <name type="scientific">Niallia oryzisoli</name>
    <dbReference type="NCBI Taxonomy" id="1737571"/>
    <lineage>
        <taxon>Bacteria</taxon>
        <taxon>Bacillati</taxon>
        <taxon>Bacillota</taxon>
        <taxon>Bacilli</taxon>
        <taxon>Bacillales</taxon>
        <taxon>Bacillaceae</taxon>
        <taxon>Niallia</taxon>
    </lineage>
</organism>
<protein>
    <recommendedName>
        <fullName evidence="3">Glucosamine-6-phosphate deaminase</fullName>
        <ecNumber evidence="3">3.5.99.6</ecNumber>
    </recommendedName>
    <alternativeName>
        <fullName evidence="3">GlcN6P deaminase</fullName>
        <shortName evidence="3">GNPDA</shortName>
    </alternativeName>
    <alternativeName>
        <fullName evidence="3">Glucosamine-6-phosphate isomerase</fullName>
    </alternativeName>
</protein>
<accession>A0ABZ2C769</accession>
<dbReference type="InterPro" id="IPR006148">
    <property type="entry name" value="Glc/Gal-6P_isomerase"/>
</dbReference>
<name>A0ABZ2C769_9BACI</name>
<feature type="active site" description="For ring-opening step" evidence="3">
    <location>
        <position position="143"/>
    </location>
</feature>